<dbReference type="OrthoDB" id="1029845at2"/>
<evidence type="ECO:0000313" key="1">
    <source>
        <dbReference type="EMBL" id="AZS31517.1"/>
    </source>
</evidence>
<dbReference type="RefSeq" id="WP_106482194.1">
    <property type="nucleotide sequence ID" value="NZ_CP032819.1"/>
</dbReference>
<dbReference type="Proteomes" id="UP000270673">
    <property type="component" value="Chromosome"/>
</dbReference>
<evidence type="ECO:0008006" key="3">
    <source>
        <dbReference type="Google" id="ProtNLM"/>
    </source>
</evidence>
<proteinExistence type="predicted"/>
<gene>
    <name evidence="1" type="ORF">D8S85_19500</name>
</gene>
<organism evidence="1 2">
    <name type="scientific">Butyricimonas faecalis</name>
    <dbReference type="NCBI Taxonomy" id="2093856"/>
    <lineage>
        <taxon>Bacteria</taxon>
        <taxon>Pseudomonadati</taxon>
        <taxon>Bacteroidota</taxon>
        <taxon>Bacteroidia</taxon>
        <taxon>Bacteroidales</taxon>
        <taxon>Odoribacteraceae</taxon>
        <taxon>Butyricimonas</taxon>
    </lineage>
</organism>
<evidence type="ECO:0000313" key="2">
    <source>
        <dbReference type="Proteomes" id="UP000270673"/>
    </source>
</evidence>
<name>A0A3Q9IS40_9BACT</name>
<accession>A0A3Q9IS40</accession>
<reference evidence="1 2" key="1">
    <citation type="submission" date="2018-10" db="EMBL/GenBank/DDBJ databases">
        <title>Butyricimonas faecalis sp. nov., isolated from human faeces and emended description of the genus Butyricimonas.</title>
        <authorList>
            <person name="Le Roy T."/>
            <person name="Van der Smissen P."/>
            <person name="Paquot A."/>
            <person name="Delzenne N."/>
            <person name="Muccioli G."/>
            <person name="Collet J.-F."/>
            <person name="Cani P.D."/>
        </authorList>
    </citation>
    <scope>NUCLEOTIDE SEQUENCE [LARGE SCALE GENOMIC DNA]</scope>
    <source>
        <strain evidence="1 2">H184</strain>
    </source>
</reference>
<protein>
    <recommendedName>
        <fullName evidence="3">Phosphoribosylaminoimidazole synthetase</fullName>
    </recommendedName>
</protein>
<sequence>MKVRCVSNRGMDLRPYEYEQIGEDILGRFGASAYTRYGIEIGREYLVMGIIVYQTYQAYLIDDDGLILSCPCQLFEVLDERLIFNWEFRTIGKDEDIYPFVQAILGYTELCTDKKSYENLIIEKDEYARQIYFKRKIEFENE</sequence>
<dbReference type="KEGG" id="buy:D8S85_19500"/>
<keyword evidence="2" id="KW-1185">Reference proteome</keyword>
<dbReference type="EMBL" id="CP032819">
    <property type="protein sequence ID" value="AZS31517.1"/>
    <property type="molecule type" value="Genomic_DNA"/>
</dbReference>
<dbReference type="AlphaFoldDB" id="A0A3Q9IS40"/>